<reference evidence="2 3" key="1">
    <citation type="submission" date="2021-01" db="EMBL/GenBank/DDBJ databases">
        <title>Biogeographic distribution of Paracoccus.</title>
        <authorList>
            <person name="Hollensteiner J."/>
            <person name="Leineberger J."/>
            <person name="Brinkhoff T."/>
            <person name="Daniel R."/>
        </authorList>
    </citation>
    <scope>NUCLEOTIDE SEQUENCE [LARGE SCALE GENOMIC DNA]</scope>
    <source>
        <strain evidence="2 3">KCTC 22803</strain>
        <plasmid evidence="2 3">p90204</plasmid>
    </source>
</reference>
<dbReference type="EMBL" id="CP067137">
    <property type="protein sequence ID" value="WCR09151.1"/>
    <property type="molecule type" value="Genomic_DNA"/>
</dbReference>
<feature type="transmembrane region" description="Helical" evidence="1">
    <location>
        <begin position="69"/>
        <end position="94"/>
    </location>
</feature>
<organism evidence="2 3">
    <name type="scientific">Paracoccus fistulariae</name>
    <dbReference type="NCBI Taxonomy" id="658446"/>
    <lineage>
        <taxon>Bacteria</taxon>
        <taxon>Pseudomonadati</taxon>
        <taxon>Pseudomonadota</taxon>
        <taxon>Alphaproteobacteria</taxon>
        <taxon>Rhodobacterales</taxon>
        <taxon>Paracoccaceae</taxon>
        <taxon>Paracoccus</taxon>
    </lineage>
</organism>
<sequence>MQTAADQHPMAPGHLPVFVTPPGETDGLMTFTIIFMIGAIFATGVLYLRLHSLPEQLAHDNKKTQFEIVAVLGLIALFTHNNIFWIAALLLALIDFPDFLTPLRSIARSLRRLAVGQPRDPMAPEQRAKEEAH</sequence>
<evidence type="ECO:0000313" key="3">
    <source>
        <dbReference type="Proteomes" id="UP001219349"/>
    </source>
</evidence>
<dbReference type="Proteomes" id="UP001219349">
    <property type="component" value="Plasmid p90204"/>
</dbReference>
<name>A0ABY7SQ75_9RHOB</name>
<gene>
    <name evidence="2" type="ORF">JHX87_18185</name>
</gene>
<geneLocation type="plasmid" evidence="2 3">
    <name>p90204</name>
</geneLocation>
<protein>
    <submittedName>
        <fullName evidence="2">Uncharacterized protein</fullName>
    </submittedName>
</protein>
<dbReference type="RefSeq" id="WP_272833952.1">
    <property type="nucleotide sequence ID" value="NZ_CP067137.1"/>
</dbReference>
<keyword evidence="3" id="KW-1185">Reference proteome</keyword>
<evidence type="ECO:0000313" key="2">
    <source>
        <dbReference type="EMBL" id="WCR09151.1"/>
    </source>
</evidence>
<keyword evidence="1" id="KW-0812">Transmembrane</keyword>
<proteinExistence type="predicted"/>
<keyword evidence="1" id="KW-0472">Membrane</keyword>
<feature type="transmembrane region" description="Helical" evidence="1">
    <location>
        <begin position="28"/>
        <end position="48"/>
    </location>
</feature>
<keyword evidence="1" id="KW-1133">Transmembrane helix</keyword>
<evidence type="ECO:0000256" key="1">
    <source>
        <dbReference type="SAM" id="Phobius"/>
    </source>
</evidence>
<accession>A0ABY7SQ75</accession>
<keyword evidence="2" id="KW-0614">Plasmid</keyword>